<accession>A0ABV0GVF8</accession>
<name>A0ABV0GVF8_PAENI</name>
<reference evidence="4 5" key="1">
    <citation type="journal article" date="2024" name="Appl. Microbiol. Biotechnol.">
        <title>Biosynthetic gene clusters with biotechnological applications in novel Antarctic isolates from Actinomycetota.</title>
        <authorList>
            <person name="Bruna P."/>
            <person name="Nunez-Montero K."/>
            <person name="Contreras M.J."/>
            <person name="Leal K."/>
            <person name="Garcia M."/>
            <person name="Abanto M."/>
            <person name="Barrientos L."/>
        </authorList>
    </citation>
    <scope>NUCLEOTIDE SEQUENCE [LARGE SCALE GENOMIC DNA]</scope>
    <source>
        <strain evidence="4 5">Se16.17</strain>
    </source>
</reference>
<dbReference type="CDD" id="cd06223">
    <property type="entry name" value="PRTases_typeI"/>
    <property type="match status" value="1"/>
</dbReference>
<dbReference type="InterPro" id="IPR029057">
    <property type="entry name" value="PRTase-like"/>
</dbReference>
<dbReference type="PANTHER" id="PTHR47505:SF1">
    <property type="entry name" value="DNA UTILIZATION PROTEIN YHGH"/>
    <property type="match status" value="1"/>
</dbReference>
<dbReference type="InterPro" id="IPR000836">
    <property type="entry name" value="PRTase_dom"/>
</dbReference>
<proteinExistence type="inferred from homology"/>
<evidence type="ECO:0000313" key="4">
    <source>
        <dbReference type="EMBL" id="MEO3942489.1"/>
    </source>
</evidence>
<feature type="compositionally biased region" description="Basic and acidic residues" evidence="2">
    <location>
        <begin position="41"/>
        <end position="51"/>
    </location>
</feature>
<dbReference type="Pfam" id="PF00156">
    <property type="entry name" value="Pribosyltran"/>
    <property type="match status" value="1"/>
</dbReference>
<dbReference type="Proteomes" id="UP001448614">
    <property type="component" value="Unassembled WGS sequence"/>
</dbReference>
<organism evidence="4 5">
    <name type="scientific">Paenarthrobacter nicotinovorans</name>
    <name type="common">Arthrobacter nicotinovorans</name>
    <dbReference type="NCBI Taxonomy" id="29320"/>
    <lineage>
        <taxon>Bacteria</taxon>
        <taxon>Bacillati</taxon>
        <taxon>Actinomycetota</taxon>
        <taxon>Actinomycetes</taxon>
        <taxon>Micrococcales</taxon>
        <taxon>Micrococcaceae</taxon>
        <taxon>Paenarthrobacter</taxon>
    </lineage>
</organism>
<dbReference type="EMBL" id="JBBMFV010000004">
    <property type="protein sequence ID" value="MEO3942489.1"/>
    <property type="molecule type" value="Genomic_DNA"/>
</dbReference>
<gene>
    <name evidence="4" type="ORF">V3C41_15540</name>
</gene>
<keyword evidence="5" id="KW-1185">Reference proteome</keyword>
<evidence type="ECO:0000259" key="3">
    <source>
        <dbReference type="Pfam" id="PF00156"/>
    </source>
</evidence>
<dbReference type="Gene3D" id="3.40.50.2020">
    <property type="match status" value="1"/>
</dbReference>
<protein>
    <submittedName>
        <fullName evidence="4">Phosphoribosyltransferase family protein</fullName>
    </submittedName>
</protein>
<sequence>MTRAEKETRDGSFGPHSTAMATALDQHGFRELRAATRARQPRRDQDPDLHPVDPVQARRRAPDRQPLGRFLAVLQGTATDLLGLLVPVDCVCCSAEDTVLCAACAKRVRQLCSRPFRAEQESPALVGFDGATRMGVVAAGPYRDELAQCLLSFKHLGQWRLAGVLAPCLGNAVRRAIGDKSGFFLVPVPTSGRAYRKRGFSPVHLLLFVVRIRRMLPQCTSLDALEKRVISTASVVRRDSLRDLLERTAGFPGRKGTRHSGAGQKGLGRGARASRVHGSMRVKGRYLQQIKGRKCLLVDDVLTTGATLAEAARAVEAAGGVVCGAVVLAATRPPAYASNSIGRDPDEVFKTQSKNKRAKDE</sequence>
<dbReference type="RefSeq" id="WP_347783160.1">
    <property type="nucleotide sequence ID" value="NZ_JBBMFV010000004.1"/>
</dbReference>
<comment type="caution">
    <text evidence="4">The sequence shown here is derived from an EMBL/GenBank/DDBJ whole genome shotgun (WGS) entry which is preliminary data.</text>
</comment>
<dbReference type="GO" id="GO:0016757">
    <property type="term" value="F:glycosyltransferase activity"/>
    <property type="evidence" value="ECO:0007669"/>
    <property type="project" value="UniProtKB-KW"/>
</dbReference>
<feature type="region of interest" description="Disordered" evidence="2">
    <location>
        <begin position="250"/>
        <end position="277"/>
    </location>
</feature>
<dbReference type="SUPFAM" id="SSF53271">
    <property type="entry name" value="PRTase-like"/>
    <property type="match status" value="1"/>
</dbReference>
<dbReference type="PANTHER" id="PTHR47505">
    <property type="entry name" value="DNA UTILIZATION PROTEIN YHGH"/>
    <property type="match status" value="1"/>
</dbReference>
<feature type="domain" description="Phosphoribosyltransferase" evidence="3">
    <location>
        <begin position="286"/>
        <end position="331"/>
    </location>
</feature>
<evidence type="ECO:0000256" key="1">
    <source>
        <dbReference type="ARBA" id="ARBA00008007"/>
    </source>
</evidence>
<evidence type="ECO:0000313" key="5">
    <source>
        <dbReference type="Proteomes" id="UP001448614"/>
    </source>
</evidence>
<dbReference type="InterPro" id="IPR051910">
    <property type="entry name" value="ComF/GntX_DNA_util-trans"/>
</dbReference>
<keyword evidence="4" id="KW-0328">Glycosyltransferase</keyword>
<feature type="region of interest" description="Disordered" evidence="2">
    <location>
        <begin position="1"/>
        <end position="61"/>
    </location>
</feature>
<keyword evidence="4" id="KW-0808">Transferase</keyword>
<feature type="compositionally biased region" description="Basic and acidic residues" evidence="2">
    <location>
        <begin position="1"/>
        <end position="10"/>
    </location>
</feature>
<evidence type="ECO:0000256" key="2">
    <source>
        <dbReference type="SAM" id="MobiDB-lite"/>
    </source>
</evidence>
<comment type="similarity">
    <text evidence="1">Belongs to the ComF/GntX family.</text>
</comment>
<feature type="region of interest" description="Disordered" evidence="2">
    <location>
        <begin position="336"/>
        <end position="361"/>
    </location>
</feature>